<dbReference type="KEGG" id="acan:ACA1_369680"/>
<accession>L8GZ13</accession>
<dbReference type="GO" id="GO:0005509">
    <property type="term" value="F:calcium ion binding"/>
    <property type="evidence" value="ECO:0007669"/>
    <property type="project" value="InterPro"/>
</dbReference>
<name>L8GZ13_ACACF</name>
<organism evidence="2 3">
    <name type="scientific">Acanthamoeba castellanii (strain ATCC 30010 / Neff)</name>
    <dbReference type="NCBI Taxonomy" id="1257118"/>
    <lineage>
        <taxon>Eukaryota</taxon>
        <taxon>Amoebozoa</taxon>
        <taxon>Discosea</taxon>
        <taxon>Longamoebia</taxon>
        <taxon>Centramoebida</taxon>
        <taxon>Acanthamoebidae</taxon>
        <taxon>Acanthamoeba</taxon>
    </lineage>
</organism>
<evidence type="ECO:0000313" key="2">
    <source>
        <dbReference type="EMBL" id="ELR18225.1"/>
    </source>
</evidence>
<feature type="chain" id="PRO_5003990219" evidence="1">
    <location>
        <begin position="25"/>
        <end position="192"/>
    </location>
</feature>
<evidence type="ECO:0000256" key="1">
    <source>
        <dbReference type="SAM" id="SignalP"/>
    </source>
</evidence>
<dbReference type="OrthoDB" id="14563at2759"/>
<dbReference type="RefSeq" id="XP_004340245.1">
    <property type="nucleotide sequence ID" value="XM_004340197.1"/>
</dbReference>
<dbReference type="AlphaFoldDB" id="L8GZ13"/>
<dbReference type="GeneID" id="14919048"/>
<dbReference type="SUPFAM" id="SSF103647">
    <property type="entry name" value="TSP type-3 repeat"/>
    <property type="match status" value="1"/>
</dbReference>
<sequence length="192" mass="20371">MAAHITRASLLFLFVALCASCVLAECPDDPLKTVPGNCGCGVPEADVCDLCPDNNAKTVPGVCGCAVADVDTDGDGFLDCKDDCPMDFRKTSPGVCGCGILDADTDHDGVLDCLDNCPHDEDKTEPGVCGCNQIEQTPCDKCPDDPKKVSPVPEFDIHDTGDVECPTNRRPGRVVNFNMGVLYQEHSYAQGN</sequence>
<keyword evidence="3" id="KW-1185">Reference proteome</keyword>
<keyword evidence="1" id="KW-0732">Signal</keyword>
<evidence type="ECO:0000313" key="3">
    <source>
        <dbReference type="Proteomes" id="UP000011083"/>
    </source>
</evidence>
<proteinExistence type="predicted"/>
<dbReference type="VEuPathDB" id="AmoebaDB:ACA1_369680"/>
<gene>
    <name evidence="2" type="ORF">ACA1_369680</name>
</gene>
<protein>
    <submittedName>
        <fullName evidence="2">OmpAlike domain containing protein</fullName>
    </submittedName>
</protein>
<dbReference type="Proteomes" id="UP000011083">
    <property type="component" value="Unassembled WGS sequence"/>
</dbReference>
<dbReference type="InterPro" id="IPR028974">
    <property type="entry name" value="TSP_type-3_rpt"/>
</dbReference>
<dbReference type="EMBL" id="KB007960">
    <property type="protein sequence ID" value="ELR18225.1"/>
    <property type="molecule type" value="Genomic_DNA"/>
</dbReference>
<feature type="signal peptide" evidence="1">
    <location>
        <begin position="1"/>
        <end position="24"/>
    </location>
</feature>
<reference evidence="2 3" key="1">
    <citation type="journal article" date="2013" name="Genome Biol.">
        <title>Genome of Acanthamoeba castellanii highlights extensive lateral gene transfer and early evolution of tyrosine kinase signaling.</title>
        <authorList>
            <person name="Clarke M."/>
            <person name="Lohan A.J."/>
            <person name="Liu B."/>
            <person name="Lagkouvardos I."/>
            <person name="Roy S."/>
            <person name="Zafar N."/>
            <person name="Bertelli C."/>
            <person name="Schilde C."/>
            <person name="Kianianmomeni A."/>
            <person name="Burglin T.R."/>
            <person name="Frech C."/>
            <person name="Turcotte B."/>
            <person name="Kopec K.O."/>
            <person name="Synnott J.M."/>
            <person name="Choo C."/>
            <person name="Paponov I."/>
            <person name="Finkler A."/>
            <person name="Soon Heng Tan C."/>
            <person name="Hutchins A.P."/>
            <person name="Weinmeier T."/>
            <person name="Rattei T."/>
            <person name="Chu J.S."/>
            <person name="Gimenez G."/>
            <person name="Irimia M."/>
            <person name="Rigden D.J."/>
            <person name="Fitzpatrick D.A."/>
            <person name="Lorenzo-Morales J."/>
            <person name="Bateman A."/>
            <person name="Chiu C.H."/>
            <person name="Tang P."/>
            <person name="Hegemann P."/>
            <person name="Fromm H."/>
            <person name="Raoult D."/>
            <person name="Greub G."/>
            <person name="Miranda-Saavedra D."/>
            <person name="Chen N."/>
            <person name="Nash P."/>
            <person name="Ginger M.L."/>
            <person name="Horn M."/>
            <person name="Schaap P."/>
            <person name="Caler L."/>
            <person name="Loftus B."/>
        </authorList>
    </citation>
    <scope>NUCLEOTIDE SEQUENCE [LARGE SCALE GENOMIC DNA]</scope>
    <source>
        <strain evidence="2 3">Neff</strain>
    </source>
</reference>